<sequence>MKTNQQFQHIDKAMKIYQLQLVRMSSTMSLILSMNNSLLLNPDAASMIEEDQGKLSNQLMIIEVEEDDSIIRIGAHEDQSPSLNHYEDYECTELGWFQGKQQLSE</sequence>
<dbReference type="InParanoid" id="A0A077ZQ41"/>
<name>A0A077ZQ41_STYLE</name>
<reference evidence="1 2" key="1">
    <citation type="submission" date="2014-06" db="EMBL/GenBank/DDBJ databases">
        <authorList>
            <person name="Swart Estienne"/>
        </authorList>
    </citation>
    <scope>NUCLEOTIDE SEQUENCE [LARGE SCALE GENOMIC DNA]</scope>
    <source>
        <strain evidence="1 2">130c</strain>
    </source>
</reference>
<dbReference type="Proteomes" id="UP000039865">
    <property type="component" value="Unassembled WGS sequence"/>
</dbReference>
<protein>
    <submittedName>
        <fullName evidence="1">Uncharacterized protein</fullName>
    </submittedName>
</protein>
<organism evidence="1 2">
    <name type="scientific">Stylonychia lemnae</name>
    <name type="common">Ciliate</name>
    <dbReference type="NCBI Taxonomy" id="5949"/>
    <lineage>
        <taxon>Eukaryota</taxon>
        <taxon>Sar</taxon>
        <taxon>Alveolata</taxon>
        <taxon>Ciliophora</taxon>
        <taxon>Intramacronucleata</taxon>
        <taxon>Spirotrichea</taxon>
        <taxon>Stichotrichia</taxon>
        <taxon>Sporadotrichida</taxon>
        <taxon>Oxytrichidae</taxon>
        <taxon>Stylonychinae</taxon>
        <taxon>Stylonychia</taxon>
    </lineage>
</organism>
<dbReference type="AlphaFoldDB" id="A0A077ZQ41"/>
<dbReference type="EMBL" id="CCKQ01000501">
    <property type="protein sequence ID" value="CDW71579.1"/>
    <property type="molecule type" value="Genomic_DNA"/>
</dbReference>
<evidence type="ECO:0000313" key="1">
    <source>
        <dbReference type="EMBL" id="CDW71579.1"/>
    </source>
</evidence>
<proteinExistence type="predicted"/>
<evidence type="ECO:0000313" key="2">
    <source>
        <dbReference type="Proteomes" id="UP000039865"/>
    </source>
</evidence>
<gene>
    <name evidence="1" type="primary">Contig13740.g14656</name>
    <name evidence="1" type="ORF">STYLEM_526</name>
</gene>
<keyword evidence="2" id="KW-1185">Reference proteome</keyword>
<accession>A0A077ZQ41</accession>